<keyword evidence="3" id="KW-1185">Reference proteome</keyword>
<dbReference type="WBParaSite" id="TCLT_0000642601-mRNA-1">
    <property type="protein sequence ID" value="TCLT_0000642601-mRNA-1"/>
    <property type="gene ID" value="TCLT_0000642601"/>
</dbReference>
<dbReference type="Proteomes" id="UP000276776">
    <property type="component" value="Unassembled WGS sequence"/>
</dbReference>
<feature type="compositionally biased region" description="Low complexity" evidence="1">
    <location>
        <begin position="9"/>
        <end position="32"/>
    </location>
</feature>
<evidence type="ECO:0000313" key="4">
    <source>
        <dbReference type="WBParaSite" id="TCLT_0000642601-mRNA-1"/>
    </source>
</evidence>
<dbReference type="OMA" id="HHNRCND"/>
<evidence type="ECO:0000313" key="3">
    <source>
        <dbReference type="Proteomes" id="UP000276776"/>
    </source>
</evidence>
<evidence type="ECO:0000256" key="1">
    <source>
        <dbReference type="SAM" id="MobiDB-lite"/>
    </source>
</evidence>
<accession>A0A0N5D0T5</accession>
<feature type="region of interest" description="Disordered" evidence="1">
    <location>
        <begin position="1"/>
        <end position="40"/>
    </location>
</feature>
<proteinExistence type="predicted"/>
<evidence type="ECO:0000313" key="2">
    <source>
        <dbReference type="EMBL" id="VDN03766.1"/>
    </source>
</evidence>
<protein>
    <submittedName>
        <fullName evidence="4">Dachshund homolog 1-like</fullName>
    </submittedName>
</protein>
<gene>
    <name evidence="2" type="ORF">TCLT_LOCUS6415</name>
</gene>
<reference evidence="4" key="1">
    <citation type="submission" date="2017-02" db="UniProtKB">
        <authorList>
            <consortium name="WormBaseParasite"/>
        </authorList>
    </citation>
    <scope>IDENTIFICATION</scope>
</reference>
<sequence>TLGGIPAVNSSNTESLPSPTTSSPSRSSEPTTVDSVAPVGVLGPYQKSGSTIEASAFSVRTSSGSGVDRLHPSISVPIAAAFNPLLNPALMAAQIGLLSTPNTLLSMMQAAAAQNSLMHQNRCGDKNGQMVPTMLHQLSALHGNQVSHSSSTFIEKSLNDNITHLWDFFLRIM</sequence>
<organism evidence="4">
    <name type="scientific">Thelazia callipaeda</name>
    <name type="common">Oriental eyeworm</name>
    <name type="synonym">Parasitic nematode</name>
    <dbReference type="NCBI Taxonomy" id="103827"/>
    <lineage>
        <taxon>Eukaryota</taxon>
        <taxon>Metazoa</taxon>
        <taxon>Ecdysozoa</taxon>
        <taxon>Nematoda</taxon>
        <taxon>Chromadorea</taxon>
        <taxon>Rhabditida</taxon>
        <taxon>Spirurina</taxon>
        <taxon>Spiruromorpha</taxon>
        <taxon>Thelazioidea</taxon>
        <taxon>Thelaziidae</taxon>
        <taxon>Thelazia</taxon>
    </lineage>
</organism>
<reference evidence="2 3" key="2">
    <citation type="submission" date="2018-11" db="EMBL/GenBank/DDBJ databases">
        <authorList>
            <consortium name="Pathogen Informatics"/>
        </authorList>
    </citation>
    <scope>NUCLEOTIDE SEQUENCE [LARGE SCALE GENOMIC DNA]</scope>
</reference>
<dbReference type="OrthoDB" id="5834441at2759"/>
<name>A0A0N5D0T5_THECL</name>
<dbReference type="AlphaFoldDB" id="A0A0N5D0T5"/>
<dbReference type="EMBL" id="UYYF01004413">
    <property type="protein sequence ID" value="VDN03766.1"/>
    <property type="molecule type" value="Genomic_DNA"/>
</dbReference>